<gene>
    <name evidence="1" type="ORF">OS493_033851</name>
</gene>
<comment type="caution">
    <text evidence="1">The sequence shown here is derived from an EMBL/GenBank/DDBJ whole genome shotgun (WGS) entry which is preliminary data.</text>
</comment>
<dbReference type="AlphaFoldDB" id="A0A9X0CI75"/>
<keyword evidence="2" id="KW-1185">Reference proteome</keyword>
<dbReference type="OrthoDB" id="5980074at2759"/>
<name>A0A9X0CI75_9CNID</name>
<evidence type="ECO:0000313" key="2">
    <source>
        <dbReference type="Proteomes" id="UP001163046"/>
    </source>
</evidence>
<accession>A0A9X0CI75</accession>
<sequence>MPCLLCKSTEHVYFDFVYDAQWIFLKRLGNKRSLLLGGASRQRVKQPMDNEELRSTLQKEEDTGISSTHFIIEKNAVTVGDTVTGHWQGEHVPAEIIKLSDRDGTVDVLQLARDDWDAPESVFHPEDNSMVNESHTNELKIQSPTEKLVNGDVQIIFGHPDVLLSKEG</sequence>
<dbReference type="Proteomes" id="UP001163046">
    <property type="component" value="Unassembled WGS sequence"/>
</dbReference>
<proteinExistence type="predicted"/>
<dbReference type="EMBL" id="MU827347">
    <property type="protein sequence ID" value="KAJ7352790.1"/>
    <property type="molecule type" value="Genomic_DNA"/>
</dbReference>
<evidence type="ECO:0000313" key="1">
    <source>
        <dbReference type="EMBL" id="KAJ7352790.1"/>
    </source>
</evidence>
<reference evidence="1" key="1">
    <citation type="submission" date="2023-01" db="EMBL/GenBank/DDBJ databases">
        <title>Genome assembly of the deep-sea coral Lophelia pertusa.</title>
        <authorList>
            <person name="Herrera S."/>
            <person name="Cordes E."/>
        </authorList>
    </citation>
    <scope>NUCLEOTIDE SEQUENCE</scope>
    <source>
        <strain evidence="1">USNM1676648</strain>
        <tissue evidence="1">Polyp</tissue>
    </source>
</reference>
<protein>
    <submittedName>
        <fullName evidence="1">Uncharacterized protein</fullName>
    </submittedName>
</protein>
<organism evidence="1 2">
    <name type="scientific">Desmophyllum pertusum</name>
    <dbReference type="NCBI Taxonomy" id="174260"/>
    <lineage>
        <taxon>Eukaryota</taxon>
        <taxon>Metazoa</taxon>
        <taxon>Cnidaria</taxon>
        <taxon>Anthozoa</taxon>
        <taxon>Hexacorallia</taxon>
        <taxon>Scleractinia</taxon>
        <taxon>Caryophylliina</taxon>
        <taxon>Caryophylliidae</taxon>
        <taxon>Desmophyllum</taxon>
    </lineage>
</organism>